<organism evidence="3 4">
    <name type="scientific">Nocardiopsis terrae</name>
    <dbReference type="NCBI Taxonomy" id="372655"/>
    <lineage>
        <taxon>Bacteria</taxon>
        <taxon>Bacillati</taxon>
        <taxon>Actinomycetota</taxon>
        <taxon>Actinomycetes</taxon>
        <taxon>Streptosporangiales</taxon>
        <taxon>Nocardiopsidaceae</taxon>
        <taxon>Nocardiopsis</taxon>
    </lineage>
</organism>
<reference evidence="3 4" key="1">
    <citation type="submission" date="2020-10" db="EMBL/GenBank/DDBJ databases">
        <title>Sequencing the genomes of 1000 actinobacteria strains.</title>
        <authorList>
            <person name="Klenk H.-P."/>
        </authorList>
    </citation>
    <scope>NUCLEOTIDE SEQUENCE [LARGE SCALE GENOMIC DNA]</scope>
    <source>
        <strain evidence="3 4">DSM 45157</strain>
    </source>
</reference>
<feature type="region of interest" description="Disordered" evidence="1">
    <location>
        <begin position="1"/>
        <end position="22"/>
    </location>
</feature>
<protein>
    <submittedName>
        <fullName evidence="3">Tetratricopeptide (TPR) repeat protein</fullName>
    </submittedName>
</protein>
<dbReference type="RefSeq" id="WP_229826288.1">
    <property type="nucleotide sequence ID" value="NZ_BMXJ01000006.1"/>
</dbReference>
<feature type="domain" description="CHAT" evidence="2">
    <location>
        <begin position="475"/>
        <end position="691"/>
    </location>
</feature>
<gene>
    <name evidence="3" type="ORF">H4W79_001358</name>
</gene>
<evidence type="ECO:0000313" key="3">
    <source>
        <dbReference type="EMBL" id="MBE1457144.1"/>
    </source>
</evidence>
<dbReference type="Proteomes" id="UP000598217">
    <property type="component" value="Unassembled WGS sequence"/>
</dbReference>
<dbReference type="Pfam" id="PF12770">
    <property type="entry name" value="CHAT"/>
    <property type="match status" value="1"/>
</dbReference>
<dbReference type="EMBL" id="JADBDY010000001">
    <property type="protein sequence ID" value="MBE1457144.1"/>
    <property type="molecule type" value="Genomic_DNA"/>
</dbReference>
<comment type="caution">
    <text evidence="3">The sequence shown here is derived from an EMBL/GenBank/DDBJ whole genome shotgun (WGS) entry which is preliminary data.</text>
</comment>
<sequence>MLPSAAPDPTPANTLPDARDPSTGQILLSRVTQGVRLARNGLFEETVALLDDTRKRLHGHPIAELAPVLPGLLADLGLAQTLCGRFGQAEEHLNEARSLADARRLPLLGLVAEHNLGCLDLHRGETATAITTFHELVHRMPADRQEALRVDLAEALLSEGLVEEAGRTLAEAPWQASRGGVARTLVEAKLRLLDGDRRGSLHLTRQVRANEGPGSLWHGITARLERAALGVTDDGSPVLRAQDTLALRAPSLPRPPREPASAGPRGGGRPREGLSGAYRALSRLSRLGAPPPGPWLGSAGRDPHVVRAGLESALATGDAATALEWAELGRTWAVGLVPGPGTVGGTALRELTGRYRRALCRGGGPEAGAYARRWEAARWRALHPGRRNRWAKPRGPVPGPVLEQLLDALEGRAFIHYTAAGGDAVALLAVDGRVHARYLGPLLGVRRVLARFAHERSAPSTGAAAEPHHSTAAQASDALFRPLLPLIGERAVVVTGDPYLSDLPWGLLPALRGRPVRLVPTARSWAERPPERRGWERVLLACGPEPEQARLEVASLAAIHPGARLLERARRDRVLTELARSDLAHMAGHGQVGDRTPMLSRLELHDEPLLACDLASLPSTPDLVTLSSCWGGRGFVGAAGQPLGFVGALLARGTRTVVASPVPVEDARTGAAMVAFHRAITTGTDVSEAVSDHLGHVGFCCYGA</sequence>
<dbReference type="Gene3D" id="1.25.40.10">
    <property type="entry name" value="Tetratricopeptide repeat domain"/>
    <property type="match status" value="1"/>
</dbReference>
<accession>A0ABR9HDN4</accession>
<feature type="compositionally biased region" description="Pro residues" evidence="1">
    <location>
        <begin position="1"/>
        <end position="10"/>
    </location>
</feature>
<feature type="region of interest" description="Disordered" evidence="1">
    <location>
        <begin position="246"/>
        <end position="274"/>
    </location>
</feature>
<evidence type="ECO:0000259" key="2">
    <source>
        <dbReference type="Pfam" id="PF12770"/>
    </source>
</evidence>
<evidence type="ECO:0000313" key="4">
    <source>
        <dbReference type="Proteomes" id="UP000598217"/>
    </source>
</evidence>
<dbReference type="InterPro" id="IPR011990">
    <property type="entry name" value="TPR-like_helical_dom_sf"/>
</dbReference>
<dbReference type="InterPro" id="IPR024983">
    <property type="entry name" value="CHAT_dom"/>
</dbReference>
<name>A0ABR9HDN4_9ACTN</name>
<proteinExistence type="predicted"/>
<evidence type="ECO:0000256" key="1">
    <source>
        <dbReference type="SAM" id="MobiDB-lite"/>
    </source>
</evidence>
<keyword evidence="4" id="KW-1185">Reference proteome</keyword>
<dbReference type="SUPFAM" id="SSF48452">
    <property type="entry name" value="TPR-like"/>
    <property type="match status" value="1"/>
</dbReference>